<name>A0A7L1HJ45_9CHAR</name>
<dbReference type="Proteomes" id="UP000586634">
    <property type="component" value="Unassembled WGS sequence"/>
</dbReference>
<dbReference type="AlphaFoldDB" id="A0A7L1HJ45"/>
<keyword evidence="4" id="KW-0328">Glycosyltransferase</keyword>
<dbReference type="Gene3D" id="3.40.50.2000">
    <property type="entry name" value="Glycogen Phosphorylase B"/>
    <property type="match status" value="1"/>
</dbReference>
<dbReference type="PANTHER" id="PTHR48043:SF161">
    <property type="entry name" value="UDP GLUCURONOSYLTRANSFERASE FAMILY 1 MEMBER A1"/>
    <property type="match status" value="1"/>
</dbReference>
<dbReference type="FunFam" id="3.40.50.2000:FF:000066">
    <property type="entry name" value="UDP-glucuronosyltransferase 1-1"/>
    <property type="match status" value="1"/>
</dbReference>
<feature type="chain" id="PRO_5029878125" description="glucuronosyltransferase" evidence="10">
    <location>
        <begin position="19"/>
        <end position="278"/>
    </location>
</feature>
<evidence type="ECO:0000256" key="10">
    <source>
        <dbReference type="SAM" id="SignalP"/>
    </source>
</evidence>
<dbReference type="SUPFAM" id="SSF53756">
    <property type="entry name" value="UDP-Glycosyltransferase/glycogen phosphorylase"/>
    <property type="match status" value="1"/>
</dbReference>
<keyword evidence="5 11" id="KW-0808">Transferase</keyword>
<feature type="non-terminal residue" evidence="11">
    <location>
        <position position="1"/>
    </location>
</feature>
<evidence type="ECO:0000256" key="3">
    <source>
        <dbReference type="ARBA" id="ARBA00012544"/>
    </source>
</evidence>
<evidence type="ECO:0000256" key="1">
    <source>
        <dbReference type="ARBA" id="ARBA00004167"/>
    </source>
</evidence>
<organism evidence="11 12">
    <name type="scientific">Nycticryphes semicollaris</name>
    <dbReference type="NCBI Taxonomy" id="227226"/>
    <lineage>
        <taxon>Eukaryota</taxon>
        <taxon>Metazoa</taxon>
        <taxon>Chordata</taxon>
        <taxon>Craniata</taxon>
        <taxon>Vertebrata</taxon>
        <taxon>Euteleostomi</taxon>
        <taxon>Archelosauria</taxon>
        <taxon>Archosauria</taxon>
        <taxon>Dinosauria</taxon>
        <taxon>Saurischia</taxon>
        <taxon>Theropoda</taxon>
        <taxon>Coelurosauria</taxon>
        <taxon>Aves</taxon>
        <taxon>Neognathae</taxon>
        <taxon>Neoaves</taxon>
        <taxon>Charadriiformes</taxon>
        <taxon>Rostratulidae</taxon>
        <taxon>Nycticryphes</taxon>
    </lineage>
</organism>
<dbReference type="InterPro" id="IPR002213">
    <property type="entry name" value="UDP_glucos_trans"/>
</dbReference>
<keyword evidence="8" id="KW-1133">Transmembrane helix</keyword>
<dbReference type="GO" id="GO:0016020">
    <property type="term" value="C:membrane"/>
    <property type="evidence" value="ECO:0007669"/>
    <property type="project" value="UniProtKB-SubCell"/>
</dbReference>
<evidence type="ECO:0000256" key="5">
    <source>
        <dbReference type="ARBA" id="ARBA00022679"/>
    </source>
</evidence>
<comment type="caution">
    <text evidence="11">The sequence shown here is derived from an EMBL/GenBank/DDBJ whole genome shotgun (WGS) entry which is preliminary data.</text>
</comment>
<dbReference type="InterPro" id="IPR050271">
    <property type="entry name" value="UDP-glycosyltransferase"/>
</dbReference>
<dbReference type="Pfam" id="PF00201">
    <property type="entry name" value="UDPGT"/>
    <property type="match status" value="1"/>
</dbReference>
<dbReference type="EC" id="2.4.1.17" evidence="3"/>
<evidence type="ECO:0000256" key="6">
    <source>
        <dbReference type="ARBA" id="ARBA00022692"/>
    </source>
</evidence>
<dbReference type="OrthoDB" id="5835829at2759"/>
<keyword evidence="12" id="KW-1185">Reference proteome</keyword>
<evidence type="ECO:0000313" key="11">
    <source>
        <dbReference type="EMBL" id="NXN26147.1"/>
    </source>
</evidence>
<proteinExistence type="inferred from homology"/>
<dbReference type="PANTHER" id="PTHR48043">
    <property type="entry name" value="EG:EG0003.4 PROTEIN-RELATED"/>
    <property type="match status" value="1"/>
</dbReference>
<feature type="non-terminal residue" evidence="11">
    <location>
        <position position="278"/>
    </location>
</feature>
<keyword evidence="9" id="KW-0325">Glycoprotein</keyword>
<evidence type="ECO:0000256" key="4">
    <source>
        <dbReference type="ARBA" id="ARBA00022676"/>
    </source>
</evidence>
<evidence type="ECO:0000313" key="12">
    <source>
        <dbReference type="Proteomes" id="UP000586634"/>
    </source>
</evidence>
<accession>A0A7L1HJ45</accession>
<reference evidence="11 12" key="1">
    <citation type="submission" date="2019-09" db="EMBL/GenBank/DDBJ databases">
        <title>Bird 10,000 Genomes (B10K) Project - Family phase.</title>
        <authorList>
            <person name="Zhang G."/>
        </authorList>
    </citation>
    <scope>NUCLEOTIDE SEQUENCE [LARGE SCALE GENOMIC DNA]</scope>
    <source>
        <strain evidence="11">B10K-DU-002-14</strain>
        <tissue evidence="11">Muscle</tissue>
    </source>
</reference>
<evidence type="ECO:0000256" key="7">
    <source>
        <dbReference type="ARBA" id="ARBA00022729"/>
    </source>
</evidence>
<sequence>QITVTLFLLLSVLSLAAGGKLLVVPVDGSRWLSMREVLDGLREKGHEIVVVAPEINTHIKPTKNFIMKMYPTPFTQEEVDASIHSFSQEVFEEGSILERFLKVYQRLKSISVISLSVCEHLLYNKELVRYLEESKFDAVFTDPVIPCGQILAEHLSIPSVFFLRGIPCGLDFEATQCPNPPSYVPRLFTGYTDRMNFFQRVKNLIFDIPNYFLCDFVFQPHAKLASEFLQRDVTVPDLLRQASIWLMRLDFVLDYPRPLMPNIIVIGGVNCAHKKLSQ</sequence>
<comment type="similarity">
    <text evidence="2">Belongs to the UDP-glycosyltransferase family.</text>
</comment>
<protein>
    <recommendedName>
        <fullName evidence="3">glucuronosyltransferase</fullName>
        <ecNumber evidence="3">2.4.1.17</ecNumber>
    </recommendedName>
</protein>
<dbReference type="GO" id="GO:0015020">
    <property type="term" value="F:glucuronosyltransferase activity"/>
    <property type="evidence" value="ECO:0007669"/>
    <property type="project" value="UniProtKB-EC"/>
</dbReference>
<comment type="subcellular location">
    <subcellularLocation>
        <location evidence="1">Membrane</location>
        <topology evidence="1">Single-pass membrane protein</topology>
    </subcellularLocation>
</comment>
<keyword evidence="7 10" id="KW-0732">Signal</keyword>
<gene>
    <name evidence="11" type="primary">Ugt1a1_1</name>
    <name evidence="11" type="ORF">NYCSEM_R08030</name>
</gene>
<evidence type="ECO:0000256" key="2">
    <source>
        <dbReference type="ARBA" id="ARBA00009995"/>
    </source>
</evidence>
<keyword evidence="6" id="KW-0812">Transmembrane</keyword>
<evidence type="ECO:0000256" key="8">
    <source>
        <dbReference type="ARBA" id="ARBA00022989"/>
    </source>
</evidence>
<feature type="signal peptide" evidence="10">
    <location>
        <begin position="1"/>
        <end position="18"/>
    </location>
</feature>
<keyword evidence="8" id="KW-0472">Membrane</keyword>
<dbReference type="EMBL" id="VXBJ01003248">
    <property type="protein sequence ID" value="NXN26147.1"/>
    <property type="molecule type" value="Genomic_DNA"/>
</dbReference>
<evidence type="ECO:0000256" key="9">
    <source>
        <dbReference type="ARBA" id="ARBA00023180"/>
    </source>
</evidence>